<comment type="caution">
    <text evidence="2">The sequence shown here is derived from an EMBL/GenBank/DDBJ whole genome shotgun (WGS) entry which is preliminary data.</text>
</comment>
<dbReference type="InterPro" id="IPR052353">
    <property type="entry name" value="Benzoxazolinone_Detox_Enz"/>
</dbReference>
<evidence type="ECO:0000313" key="2">
    <source>
        <dbReference type="EMBL" id="GAA4945315.1"/>
    </source>
</evidence>
<accession>A0ABP9GJ05</accession>
<evidence type="ECO:0000313" key="3">
    <source>
        <dbReference type="Proteomes" id="UP001501302"/>
    </source>
</evidence>
<dbReference type="SUPFAM" id="SSF50800">
    <property type="entry name" value="PK beta-barrel domain-like"/>
    <property type="match status" value="1"/>
</dbReference>
<feature type="domain" description="MOSC" evidence="1">
    <location>
        <begin position="28"/>
        <end position="163"/>
    </location>
</feature>
<dbReference type="EMBL" id="BAABJJ010000028">
    <property type="protein sequence ID" value="GAA4945315.1"/>
    <property type="molecule type" value="Genomic_DNA"/>
</dbReference>
<protein>
    <submittedName>
        <fullName evidence="2">MOSC domain-containing protein</fullName>
    </submittedName>
</protein>
<dbReference type="RefSeq" id="WP_345191593.1">
    <property type="nucleotide sequence ID" value="NZ_BAABJJ010000028.1"/>
</dbReference>
<organism evidence="2 3">
    <name type="scientific">Algibacter agarivorans</name>
    <dbReference type="NCBI Taxonomy" id="1109741"/>
    <lineage>
        <taxon>Bacteria</taxon>
        <taxon>Pseudomonadati</taxon>
        <taxon>Bacteroidota</taxon>
        <taxon>Flavobacteriia</taxon>
        <taxon>Flavobacteriales</taxon>
        <taxon>Flavobacteriaceae</taxon>
        <taxon>Algibacter</taxon>
    </lineage>
</organism>
<dbReference type="PROSITE" id="PS51340">
    <property type="entry name" value="MOSC"/>
    <property type="match status" value="1"/>
</dbReference>
<reference evidence="3" key="1">
    <citation type="journal article" date="2019" name="Int. J. Syst. Evol. Microbiol.">
        <title>The Global Catalogue of Microorganisms (GCM) 10K type strain sequencing project: providing services to taxonomists for standard genome sequencing and annotation.</title>
        <authorList>
            <consortium name="The Broad Institute Genomics Platform"/>
            <consortium name="The Broad Institute Genome Sequencing Center for Infectious Disease"/>
            <person name="Wu L."/>
            <person name="Ma J."/>
        </authorList>
    </citation>
    <scope>NUCLEOTIDE SEQUENCE [LARGE SCALE GENOMIC DNA]</scope>
    <source>
        <strain evidence="3">JCM 18285</strain>
    </source>
</reference>
<dbReference type="InterPro" id="IPR005302">
    <property type="entry name" value="MoCF_Sase_C"/>
</dbReference>
<dbReference type="PANTHER" id="PTHR30212">
    <property type="entry name" value="PROTEIN YIIM"/>
    <property type="match status" value="1"/>
</dbReference>
<dbReference type="Proteomes" id="UP001501302">
    <property type="component" value="Unassembled WGS sequence"/>
</dbReference>
<dbReference type="Gene3D" id="2.40.33.20">
    <property type="entry name" value="PK beta-barrel domain-like"/>
    <property type="match status" value="1"/>
</dbReference>
<gene>
    <name evidence="2" type="ORF">GCM10023314_18050</name>
</gene>
<evidence type="ECO:0000259" key="1">
    <source>
        <dbReference type="PROSITE" id="PS51340"/>
    </source>
</evidence>
<name>A0ABP9GJ05_9FLAO</name>
<dbReference type="Pfam" id="PF03473">
    <property type="entry name" value="MOSC"/>
    <property type="match status" value="1"/>
</dbReference>
<sequence>MKIISTNIAKPTTIIWNGQEVTTGIYKTPTTSPIYLGTEEVKGDEVSDRSVHGGKFKACYLFSEVHYQYWKYLYPDLDWDWGMFGENLTVSDLDETQIYIGDIYKIGDALVQVTQPREPCFKFGVKFGTSDVLSQFIAHGFPGTYVRILEEGLVKTGDTFKCIEHKENSLTTAQLFNLLFAKNKNQELLEKAVMNDTLPQRKRDKLKQYIK</sequence>
<keyword evidence="3" id="KW-1185">Reference proteome</keyword>
<dbReference type="InterPro" id="IPR011037">
    <property type="entry name" value="Pyrv_Knase-like_insert_dom_sf"/>
</dbReference>
<proteinExistence type="predicted"/>
<dbReference type="PANTHER" id="PTHR30212:SF2">
    <property type="entry name" value="PROTEIN YIIM"/>
    <property type="match status" value="1"/>
</dbReference>